<evidence type="ECO:0000256" key="2">
    <source>
        <dbReference type="ARBA" id="ARBA00022475"/>
    </source>
</evidence>
<feature type="transmembrane region" description="Helical" evidence="6">
    <location>
        <begin position="63"/>
        <end position="82"/>
    </location>
</feature>
<dbReference type="AlphaFoldDB" id="A0A939GIF0"/>
<proteinExistence type="predicted"/>
<dbReference type="RefSeq" id="WP_207366415.1">
    <property type="nucleotide sequence ID" value="NZ_JAFMYV010000011.1"/>
</dbReference>
<feature type="domain" description="RDD" evidence="7">
    <location>
        <begin position="24"/>
        <end position="142"/>
    </location>
</feature>
<protein>
    <submittedName>
        <fullName evidence="8">RDD family protein</fullName>
    </submittedName>
</protein>
<reference evidence="8" key="1">
    <citation type="submission" date="2021-03" db="EMBL/GenBank/DDBJ databases">
        <title>Fibrella sp. HMF5335 genome sequencing and assembly.</title>
        <authorList>
            <person name="Kang H."/>
            <person name="Kim H."/>
            <person name="Bae S."/>
            <person name="Joh K."/>
        </authorList>
    </citation>
    <scope>NUCLEOTIDE SEQUENCE</scope>
    <source>
        <strain evidence="8">HMF5335</strain>
    </source>
</reference>
<evidence type="ECO:0000256" key="6">
    <source>
        <dbReference type="SAM" id="Phobius"/>
    </source>
</evidence>
<keyword evidence="4 6" id="KW-1133">Transmembrane helix</keyword>
<feature type="transmembrane region" description="Helical" evidence="6">
    <location>
        <begin position="37"/>
        <end position="57"/>
    </location>
</feature>
<accession>A0A939GIF0</accession>
<dbReference type="PANTHER" id="PTHR36115">
    <property type="entry name" value="PROLINE-RICH ANTIGEN HOMOLOG-RELATED"/>
    <property type="match status" value="1"/>
</dbReference>
<evidence type="ECO:0000256" key="4">
    <source>
        <dbReference type="ARBA" id="ARBA00022989"/>
    </source>
</evidence>
<organism evidence="8 9">
    <name type="scientific">Fibrella rubiginis</name>
    <dbReference type="NCBI Taxonomy" id="2817060"/>
    <lineage>
        <taxon>Bacteria</taxon>
        <taxon>Pseudomonadati</taxon>
        <taxon>Bacteroidota</taxon>
        <taxon>Cytophagia</taxon>
        <taxon>Cytophagales</taxon>
        <taxon>Spirosomataceae</taxon>
        <taxon>Fibrella</taxon>
    </lineage>
</organism>
<dbReference type="PANTHER" id="PTHR36115:SF4">
    <property type="entry name" value="MEMBRANE PROTEIN"/>
    <property type="match status" value="1"/>
</dbReference>
<keyword evidence="5 6" id="KW-0472">Membrane</keyword>
<dbReference type="InterPro" id="IPR051791">
    <property type="entry name" value="Pra-immunoreactive"/>
</dbReference>
<sequence>MLQQSQDNLLRADELVEYQYEPASKASRFVNNFIDRIVAIFVTLTLGGMFSYVGRLFSGSEQISGLTVLAGVLVFPAYYIILEWKLGKTVGKMITKTRVINDDGGPISLGQAIGRFLCRFIPFDSWVVLFSSSGRGLHDSIADTWVVNDLPYNPLQVAAQQEST</sequence>
<comment type="subcellular location">
    <subcellularLocation>
        <location evidence="1">Cell membrane</location>
        <topology evidence="1">Multi-pass membrane protein</topology>
    </subcellularLocation>
</comment>
<evidence type="ECO:0000256" key="1">
    <source>
        <dbReference type="ARBA" id="ARBA00004651"/>
    </source>
</evidence>
<dbReference type="EMBL" id="JAFMYV010000011">
    <property type="protein sequence ID" value="MBO0938881.1"/>
    <property type="molecule type" value="Genomic_DNA"/>
</dbReference>
<evidence type="ECO:0000256" key="3">
    <source>
        <dbReference type="ARBA" id="ARBA00022692"/>
    </source>
</evidence>
<gene>
    <name evidence="8" type="ORF">J2I47_20175</name>
</gene>
<dbReference type="GO" id="GO:0005886">
    <property type="term" value="C:plasma membrane"/>
    <property type="evidence" value="ECO:0007669"/>
    <property type="project" value="UniProtKB-SubCell"/>
</dbReference>
<dbReference type="Proteomes" id="UP000664034">
    <property type="component" value="Unassembled WGS sequence"/>
</dbReference>
<keyword evidence="9" id="KW-1185">Reference proteome</keyword>
<evidence type="ECO:0000256" key="5">
    <source>
        <dbReference type="ARBA" id="ARBA00023136"/>
    </source>
</evidence>
<dbReference type="InterPro" id="IPR010432">
    <property type="entry name" value="RDD"/>
</dbReference>
<evidence type="ECO:0000313" key="9">
    <source>
        <dbReference type="Proteomes" id="UP000664034"/>
    </source>
</evidence>
<dbReference type="Pfam" id="PF06271">
    <property type="entry name" value="RDD"/>
    <property type="match status" value="1"/>
</dbReference>
<evidence type="ECO:0000259" key="7">
    <source>
        <dbReference type="Pfam" id="PF06271"/>
    </source>
</evidence>
<evidence type="ECO:0000313" key="8">
    <source>
        <dbReference type="EMBL" id="MBO0938881.1"/>
    </source>
</evidence>
<name>A0A939GIF0_9BACT</name>
<keyword evidence="2" id="KW-1003">Cell membrane</keyword>
<comment type="caution">
    <text evidence="8">The sequence shown here is derived from an EMBL/GenBank/DDBJ whole genome shotgun (WGS) entry which is preliminary data.</text>
</comment>
<keyword evidence="3 6" id="KW-0812">Transmembrane</keyword>